<sequence length="231" mass="24596">MSPIATGNTSQQPRLADGIPNADVHGVIESSDPFELVQKDHSLSIVSDAHVRSSRNSDASSERLDRLERILEGMAPQQAQILANQLTIQDKLKRRAKATPTPPSEHSFNGSHGLYQCLRPPNEDGLARRINARFCPSCTNAHAAAKPAAVIYARAAAATSDAATASGATDRTAGKFRLKIPKPRDLDGAGFSKFSGNGTSAGVGADFKSWGLRLLQRLVAAQQMSGDGWPE</sequence>
<dbReference type="Proteomes" id="UP000736787">
    <property type="component" value="Unassembled WGS sequence"/>
</dbReference>
<dbReference type="AlphaFoldDB" id="A0A329RBH4"/>
<protein>
    <submittedName>
        <fullName evidence="7">Uncharacterized protein</fullName>
    </submittedName>
</protein>
<organism evidence="7 8">
    <name type="scientific">Phytophthora cactorum</name>
    <dbReference type="NCBI Taxonomy" id="29920"/>
    <lineage>
        <taxon>Eukaryota</taxon>
        <taxon>Sar</taxon>
        <taxon>Stramenopiles</taxon>
        <taxon>Oomycota</taxon>
        <taxon>Peronosporomycetes</taxon>
        <taxon>Peronosporales</taxon>
        <taxon>Peronosporaceae</taxon>
        <taxon>Phytophthora</taxon>
    </lineage>
</organism>
<evidence type="ECO:0000313" key="3">
    <source>
        <dbReference type="EMBL" id="KAG2881222.1"/>
    </source>
</evidence>
<dbReference type="Proteomes" id="UP000760860">
    <property type="component" value="Unassembled WGS sequence"/>
</dbReference>
<evidence type="ECO:0000313" key="8">
    <source>
        <dbReference type="Proteomes" id="UP000251314"/>
    </source>
</evidence>
<dbReference type="EMBL" id="RCMG01001679">
    <property type="protein sequence ID" value="KAG2822066.1"/>
    <property type="molecule type" value="Genomic_DNA"/>
</dbReference>
<gene>
    <name evidence="7" type="ORF">PC110_g21756</name>
    <name evidence="2" type="ORF">PC113_g22381</name>
    <name evidence="3" type="ORF">PC115_g22293</name>
    <name evidence="4" type="ORF">PC117_g12142</name>
    <name evidence="5" type="ORF">PC118_g23302</name>
    <name evidence="6" type="ORF">PC129_g22104</name>
</gene>
<evidence type="ECO:0000313" key="6">
    <source>
        <dbReference type="EMBL" id="KAG3205476.1"/>
    </source>
</evidence>
<keyword evidence="8" id="KW-1185">Reference proteome</keyword>
<dbReference type="EMBL" id="RCMK01000327">
    <property type="protein sequence ID" value="KAG2936255.1"/>
    <property type="molecule type" value="Genomic_DNA"/>
</dbReference>
<feature type="compositionally biased region" description="Polar residues" evidence="1">
    <location>
        <begin position="1"/>
        <end position="13"/>
    </location>
</feature>
<dbReference type="EMBL" id="MJFZ01001551">
    <property type="protein sequence ID" value="RAW21800.1"/>
    <property type="molecule type" value="Genomic_DNA"/>
</dbReference>
<evidence type="ECO:0000313" key="5">
    <source>
        <dbReference type="EMBL" id="KAG2958866.1"/>
    </source>
</evidence>
<dbReference type="EMBL" id="RCMV01001945">
    <property type="protein sequence ID" value="KAG3205476.1"/>
    <property type="molecule type" value="Genomic_DNA"/>
</dbReference>
<dbReference type="EMBL" id="RCMI01001786">
    <property type="protein sequence ID" value="KAG2881222.1"/>
    <property type="molecule type" value="Genomic_DNA"/>
</dbReference>
<name>A0A329RBH4_9STRA</name>
<reference evidence="2" key="2">
    <citation type="submission" date="2018-10" db="EMBL/GenBank/DDBJ databases">
        <title>Effector identification in a new, highly contiguous assembly of the strawberry crown rot pathogen Phytophthora cactorum.</title>
        <authorList>
            <person name="Armitage A.D."/>
            <person name="Nellist C.F."/>
            <person name="Bates H."/>
            <person name="Vickerstaff R.J."/>
            <person name="Harrison R.J."/>
        </authorList>
    </citation>
    <scope>NUCLEOTIDE SEQUENCE</scope>
    <source>
        <strain evidence="2">15-7</strain>
        <strain evidence="3">4032</strain>
        <strain evidence="4">4040</strain>
        <strain evidence="5">P415</strain>
        <strain evidence="6">P421</strain>
    </source>
</reference>
<evidence type="ECO:0000313" key="2">
    <source>
        <dbReference type="EMBL" id="KAG2822066.1"/>
    </source>
</evidence>
<dbReference type="OrthoDB" id="119245at2759"/>
<dbReference type="VEuPathDB" id="FungiDB:PC110_g21756"/>
<feature type="region of interest" description="Disordered" evidence="1">
    <location>
        <begin position="93"/>
        <end position="112"/>
    </location>
</feature>
<dbReference type="Proteomes" id="UP000735874">
    <property type="component" value="Unassembled WGS sequence"/>
</dbReference>
<dbReference type="Proteomes" id="UP000774804">
    <property type="component" value="Unassembled WGS sequence"/>
</dbReference>
<dbReference type="STRING" id="29920.A0A329RBH4"/>
<evidence type="ECO:0000256" key="1">
    <source>
        <dbReference type="SAM" id="MobiDB-lite"/>
    </source>
</evidence>
<dbReference type="Proteomes" id="UP000697107">
    <property type="component" value="Unassembled WGS sequence"/>
</dbReference>
<reference evidence="7 8" key="1">
    <citation type="submission" date="2018-01" db="EMBL/GenBank/DDBJ databases">
        <title>Draft genome of the strawberry crown rot pathogen Phytophthora cactorum.</title>
        <authorList>
            <person name="Armitage A.D."/>
            <person name="Lysoe E."/>
            <person name="Nellist C.F."/>
            <person name="Harrison R.J."/>
            <person name="Brurberg M.B."/>
        </authorList>
    </citation>
    <scope>NUCLEOTIDE SEQUENCE [LARGE SCALE GENOMIC DNA]</scope>
    <source>
        <strain evidence="7 8">10300</strain>
    </source>
</reference>
<dbReference type="EMBL" id="RCML01002140">
    <property type="protein sequence ID" value="KAG2958866.1"/>
    <property type="molecule type" value="Genomic_DNA"/>
</dbReference>
<proteinExistence type="predicted"/>
<comment type="caution">
    <text evidence="7">The sequence shown here is derived from an EMBL/GenBank/DDBJ whole genome shotgun (WGS) entry which is preliminary data.</text>
</comment>
<evidence type="ECO:0000313" key="4">
    <source>
        <dbReference type="EMBL" id="KAG2936255.1"/>
    </source>
</evidence>
<evidence type="ECO:0000313" key="7">
    <source>
        <dbReference type="EMBL" id="RAW21800.1"/>
    </source>
</evidence>
<feature type="region of interest" description="Disordered" evidence="1">
    <location>
        <begin position="1"/>
        <end position="24"/>
    </location>
</feature>
<dbReference type="Proteomes" id="UP000251314">
    <property type="component" value="Unassembled WGS sequence"/>
</dbReference>
<accession>A0A329RBH4</accession>